<dbReference type="AlphaFoldDB" id="A0A9P4PAX6"/>
<gene>
    <name evidence="2" type="ORF">P171DRAFT_435289</name>
</gene>
<proteinExistence type="predicted"/>
<comment type="caution">
    <text evidence="2">The sequence shown here is derived from an EMBL/GenBank/DDBJ whole genome shotgun (WGS) entry which is preliminary data.</text>
</comment>
<sequence>MPTPEASAHHEADIANVGGSTKRRYVSKNLGGQLAPAYDRNLHPKAQASLAGTGISFATRKSESTRRHHSRHNSIGDRNSTGEPSWKELPPALFEANESRRAEKYKTQDTRFDEVHDQALFCSMVAGMPLLENWEGSKQAYGPIGKKRPRKTDATIKNARNQPPLEGEGRKLSLSPVFPIRPPAPEDGAVPLDLDGSGVWPIDLPKPRIGRPPLPHVPIRWPLSPRMRLPIARRSTHGKRRRALRERFLSGHNHVAKKEESMTEEEMSVFVDFDAKR</sequence>
<evidence type="ECO:0000313" key="3">
    <source>
        <dbReference type="Proteomes" id="UP000799764"/>
    </source>
</evidence>
<dbReference type="Proteomes" id="UP000799764">
    <property type="component" value="Unassembled WGS sequence"/>
</dbReference>
<feature type="region of interest" description="Disordered" evidence="1">
    <location>
        <begin position="1"/>
        <end position="24"/>
    </location>
</feature>
<dbReference type="EMBL" id="MU001507">
    <property type="protein sequence ID" value="KAF2440487.1"/>
    <property type="molecule type" value="Genomic_DNA"/>
</dbReference>
<dbReference type="OrthoDB" id="3787909at2759"/>
<accession>A0A9P4PAX6</accession>
<evidence type="ECO:0000313" key="2">
    <source>
        <dbReference type="EMBL" id="KAF2440487.1"/>
    </source>
</evidence>
<evidence type="ECO:0000256" key="1">
    <source>
        <dbReference type="SAM" id="MobiDB-lite"/>
    </source>
</evidence>
<keyword evidence="3" id="KW-1185">Reference proteome</keyword>
<name>A0A9P4PAX6_9PLEO</name>
<protein>
    <submittedName>
        <fullName evidence="2">Uncharacterized protein</fullName>
    </submittedName>
</protein>
<reference evidence="2" key="1">
    <citation type="journal article" date="2020" name="Stud. Mycol.">
        <title>101 Dothideomycetes genomes: a test case for predicting lifestyles and emergence of pathogens.</title>
        <authorList>
            <person name="Haridas S."/>
            <person name="Albert R."/>
            <person name="Binder M."/>
            <person name="Bloem J."/>
            <person name="Labutti K."/>
            <person name="Salamov A."/>
            <person name="Andreopoulos B."/>
            <person name="Baker S."/>
            <person name="Barry K."/>
            <person name="Bills G."/>
            <person name="Bluhm B."/>
            <person name="Cannon C."/>
            <person name="Castanera R."/>
            <person name="Culley D."/>
            <person name="Daum C."/>
            <person name="Ezra D."/>
            <person name="Gonzalez J."/>
            <person name="Henrissat B."/>
            <person name="Kuo A."/>
            <person name="Liang C."/>
            <person name="Lipzen A."/>
            <person name="Lutzoni F."/>
            <person name="Magnuson J."/>
            <person name="Mondo S."/>
            <person name="Nolan M."/>
            <person name="Ohm R."/>
            <person name="Pangilinan J."/>
            <person name="Park H.-J."/>
            <person name="Ramirez L."/>
            <person name="Alfaro M."/>
            <person name="Sun H."/>
            <person name="Tritt A."/>
            <person name="Yoshinaga Y."/>
            <person name="Zwiers L.-H."/>
            <person name="Turgeon B."/>
            <person name="Goodwin S."/>
            <person name="Spatafora J."/>
            <person name="Crous P."/>
            <person name="Grigoriev I."/>
        </authorList>
    </citation>
    <scope>NUCLEOTIDE SEQUENCE</scope>
    <source>
        <strain evidence="2">CBS 690.94</strain>
    </source>
</reference>
<organism evidence="2 3">
    <name type="scientific">Karstenula rhodostoma CBS 690.94</name>
    <dbReference type="NCBI Taxonomy" id="1392251"/>
    <lineage>
        <taxon>Eukaryota</taxon>
        <taxon>Fungi</taxon>
        <taxon>Dikarya</taxon>
        <taxon>Ascomycota</taxon>
        <taxon>Pezizomycotina</taxon>
        <taxon>Dothideomycetes</taxon>
        <taxon>Pleosporomycetidae</taxon>
        <taxon>Pleosporales</taxon>
        <taxon>Massarineae</taxon>
        <taxon>Didymosphaeriaceae</taxon>
        <taxon>Karstenula</taxon>
    </lineage>
</organism>
<feature type="region of interest" description="Disordered" evidence="1">
    <location>
        <begin position="58"/>
        <end position="88"/>
    </location>
</feature>